<dbReference type="InParanoid" id="E3JAN9"/>
<dbReference type="EMBL" id="CP002299">
    <property type="protein sequence ID" value="ADP82231.1"/>
    <property type="molecule type" value="Genomic_DNA"/>
</dbReference>
<evidence type="ECO:0000313" key="9">
    <source>
        <dbReference type="Proteomes" id="UP000002484"/>
    </source>
</evidence>
<dbReference type="Gene3D" id="3.20.20.70">
    <property type="entry name" value="Aldolase class I"/>
    <property type="match status" value="1"/>
</dbReference>
<dbReference type="STRING" id="298654.FraEuI1c_4232"/>
<dbReference type="HOGENOM" id="CLU_038732_3_0_11"/>
<keyword evidence="7" id="KW-0732">Signal</keyword>
<keyword evidence="3" id="KW-0288">FMN</keyword>
<dbReference type="KEGG" id="fri:FraEuI1c_4232"/>
<dbReference type="InterPro" id="IPR013785">
    <property type="entry name" value="Aldolase_TIM"/>
</dbReference>
<accession>E3JAN9</accession>
<evidence type="ECO:0000256" key="6">
    <source>
        <dbReference type="SAM" id="MobiDB-lite"/>
    </source>
</evidence>
<keyword evidence="5" id="KW-0503">Monooxygenase</keyword>
<keyword evidence="8" id="KW-0223">Dioxygenase</keyword>
<comment type="similarity">
    <text evidence="1">Belongs to the nitronate monooxygenase family. NMO class I subfamily.</text>
</comment>
<feature type="compositionally biased region" description="Basic and acidic residues" evidence="6">
    <location>
        <begin position="263"/>
        <end position="273"/>
    </location>
</feature>
<evidence type="ECO:0000256" key="2">
    <source>
        <dbReference type="ARBA" id="ARBA00022630"/>
    </source>
</evidence>
<name>E3JAN9_PSEI1</name>
<dbReference type="AlphaFoldDB" id="E3JAN9"/>
<feature type="signal peptide" evidence="7">
    <location>
        <begin position="1"/>
        <end position="25"/>
    </location>
</feature>
<evidence type="ECO:0000256" key="5">
    <source>
        <dbReference type="ARBA" id="ARBA00023033"/>
    </source>
</evidence>
<dbReference type="GO" id="GO:0018580">
    <property type="term" value="F:nitronate monooxygenase activity"/>
    <property type="evidence" value="ECO:0007669"/>
    <property type="project" value="InterPro"/>
</dbReference>
<evidence type="ECO:0000256" key="7">
    <source>
        <dbReference type="SAM" id="SignalP"/>
    </source>
</evidence>
<keyword evidence="9" id="KW-1185">Reference proteome</keyword>
<dbReference type="CDD" id="cd04730">
    <property type="entry name" value="NPD_like"/>
    <property type="match status" value="1"/>
</dbReference>
<evidence type="ECO:0000313" key="8">
    <source>
        <dbReference type="EMBL" id="ADP82231.1"/>
    </source>
</evidence>
<keyword evidence="2" id="KW-0285">Flavoprotein</keyword>
<dbReference type="Pfam" id="PF03060">
    <property type="entry name" value="NMO"/>
    <property type="match status" value="1"/>
</dbReference>
<feature type="chain" id="PRO_5003172574" evidence="7">
    <location>
        <begin position="26"/>
        <end position="291"/>
    </location>
</feature>
<keyword evidence="4" id="KW-0560">Oxidoreductase</keyword>
<proteinExistence type="inferred from homology"/>
<evidence type="ECO:0000256" key="4">
    <source>
        <dbReference type="ARBA" id="ARBA00023002"/>
    </source>
</evidence>
<gene>
    <name evidence="8" type="ordered locus">FraEuI1c_4232</name>
</gene>
<organism evidence="8 9">
    <name type="scientific">Pseudofrankia inefficax (strain DSM 45817 / CECT 9037 / DDB 130130 / EuI1c)</name>
    <name type="common">Frankia inefficax</name>
    <dbReference type="NCBI Taxonomy" id="298654"/>
    <lineage>
        <taxon>Bacteria</taxon>
        <taxon>Bacillati</taxon>
        <taxon>Actinomycetota</taxon>
        <taxon>Actinomycetes</taxon>
        <taxon>Frankiales</taxon>
        <taxon>Frankiaceae</taxon>
        <taxon>Pseudofrankia</taxon>
    </lineage>
</organism>
<dbReference type="SUPFAM" id="SSF51412">
    <property type="entry name" value="Inosine monophosphate dehydrogenase (IMPDH)"/>
    <property type="match status" value="1"/>
</dbReference>
<feature type="region of interest" description="Disordered" evidence="6">
    <location>
        <begin position="263"/>
        <end position="291"/>
    </location>
</feature>
<protein>
    <submittedName>
        <fullName evidence="8">2-nitropropane dioxygenase NPD</fullName>
    </submittedName>
</protein>
<dbReference type="PANTHER" id="PTHR42747">
    <property type="entry name" value="NITRONATE MONOOXYGENASE-RELATED"/>
    <property type="match status" value="1"/>
</dbReference>
<dbReference type="Proteomes" id="UP000002484">
    <property type="component" value="Chromosome"/>
</dbReference>
<evidence type="ECO:0000256" key="1">
    <source>
        <dbReference type="ARBA" id="ARBA00009881"/>
    </source>
</evidence>
<dbReference type="InterPro" id="IPR004136">
    <property type="entry name" value="NMO"/>
</dbReference>
<dbReference type="eggNOG" id="COG2070">
    <property type="taxonomic scope" value="Bacteria"/>
</dbReference>
<reference evidence="8 9" key="1">
    <citation type="submission" date="2010-10" db="EMBL/GenBank/DDBJ databases">
        <title>Complete sequence of Frankia sp. EuI1c.</title>
        <authorList>
            <consortium name="US DOE Joint Genome Institute"/>
            <person name="Lucas S."/>
            <person name="Copeland A."/>
            <person name="Lapidus A."/>
            <person name="Cheng J.-F."/>
            <person name="Bruce D."/>
            <person name="Goodwin L."/>
            <person name="Pitluck S."/>
            <person name="Chertkov O."/>
            <person name="Detter J.C."/>
            <person name="Han C."/>
            <person name="Tapia R."/>
            <person name="Land M."/>
            <person name="Hauser L."/>
            <person name="Jeffries C."/>
            <person name="Kyrpides N."/>
            <person name="Ivanova N."/>
            <person name="Mikhailova N."/>
            <person name="Beauchemin N."/>
            <person name="Sen A."/>
            <person name="Sur S.A."/>
            <person name="Gtari M."/>
            <person name="Wall L."/>
            <person name="Tisa L."/>
            <person name="Woyke T."/>
        </authorList>
    </citation>
    <scope>NUCLEOTIDE SEQUENCE [LARGE SCALE GENOMIC DNA]</scope>
    <source>
        <strain evidence="9">DSM 45817 / CECT 9037 / EuI1c</strain>
    </source>
</reference>
<dbReference type="PANTHER" id="PTHR42747:SF4">
    <property type="entry name" value="BLR1330 PROTEIN"/>
    <property type="match status" value="1"/>
</dbReference>
<evidence type="ECO:0000256" key="3">
    <source>
        <dbReference type="ARBA" id="ARBA00022643"/>
    </source>
</evidence>
<sequence>MRCLSGMRLPLVAAPMTQVSTPALVAAARAAGVAGAFPTSNCRTSAELDDWFDEIDATTSALSSGPVGPLAANLIVHGSNRRLDDDLALVARRQVDFVITSVGSPVRVVADLREAGIAVVADVASLAHAEKALAAGADGLVLLSAGAGGHTGWANPFAFARAVRRFYDGLLVLAGGVSDGAALWAAITLGYDVGYMGTRFIATAEGGASPAWRQAVVDARLDDITVGMSPTGVKASLLPAHGSAGHTVSGVDAVTTVSQVVDQTEREWDDARARTSRALTQPATPPAQRPA</sequence>
<dbReference type="GO" id="GO:0051213">
    <property type="term" value="F:dioxygenase activity"/>
    <property type="evidence" value="ECO:0007669"/>
    <property type="project" value="UniProtKB-KW"/>
</dbReference>